<organism evidence="1 2">
    <name type="scientific">Elysia crispata</name>
    <name type="common">lettuce slug</name>
    <dbReference type="NCBI Taxonomy" id="231223"/>
    <lineage>
        <taxon>Eukaryota</taxon>
        <taxon>Metazoa</taxon>
        <taxon>Spiralia</taxon>
        <taxon>Lophotrochozoa</taxon>
        <taxon>Mollusca</taxon>
        <taxon>Gastropoda</taxon>
        <taxon>Heterobranchia</taxon>
        <taxon>Euthyneura</taxon>
        <taxon>Panpulmonata</taxon>
        <taxon>Sacoglossa</taxon>
        <taxon>Placobranchoidea</taxon>
        <taxon>Plakobranchidae</taxon>
        <taxon>Elysia</taxon>
    </lineage>
</organism>
<evidence type="ECO:0000313" key="1">
    <source>
        <dbReference type="EMBL" id="KAK3789052.1"/>
    </source>
</evidence>
<keyword evidence="2" id="KW-1185">Reference proteome</keyword>
<comment type="caution">
    <text evidence="1">The sequence shown here is derived from an EMBL/GenBank/DDBJ whole genome shotgun (WGS) entry which is preliminary data.</text>
</comment>
<protein>
    <submittedName>
        <fullName evidence="1">Uncharacterized protein</fullName>
    </submittedName>
</protein>
<name>A0AAE1AJU1_9GAST</name>
<accession>A0AAE1AJU1</accession>
<dbReference type="AlphaFoldDB" id="A0AAE1AJU1"/>
<gene>
    <name evidence="1" type="ORF">RRG08_063768</name>
</gene>
<proteinExistence type="predicted"/>
<sequence length="123" mass="14385">MLSESYPCCRYPPPPLPTFLPYATLRSYLVASYRIDPRSDEHFLGSRSHDNLIVSREKVKYLQLQTSGWIVHIRKIPPSVNKHAPRRSFILAYLYHMLLGGCKEIFLLHAGSIRLRERDQYLL</sequence>
<dbReference type="Proteomes" id="UP001283361">
    <property type="component" value="Unassembled WGS sequence"/>
</dbReference>
<evidence type="ECO:0000313" key="2">
    <source>
        <dbReference type="Proteomes" id="UP001283361"/>
    </source>
</evidence>
<reference evidence="1" key="1">
    <citation type="journal article" date="2023" name="G3 (Bethesda)">
        <title>A reference genome for the long-term kleptoplast-retaining sea slug Elysia crispata morphotype clarki.</title>
        <authorList>
            <person name="Eastman K.E."/>
            <person name="Pendleton A.L."/>
            <person name="Shaikh M.A."/>
            <person name="Suttiyut T."/>
            <person name="Ogas R."/>
            <person name="Tomko P."/>
            <person name="Gavelis G."/>
            <person name="Widhalm J.R."/>
            <person name="Wisecaver J.H."/>
        </authorList>
    </citation>
    <scope>NUCLEOTIDE SEQUENCE</scope>
    <source>
        <strain evidence="1">ECLA1</strain>
    </source>
</reference>
<dbReference type="EMBL" id="JAWDGP010001698">
    <property type="protein sequence ID" value="KAK3789052.1"/>
    <property type="molecule type" value="Genomic_DNA"/>
</dbReference>